<dbReference type="AlphaFoldDB" id="A0AA96EVI7"/>
<protein>
    <submittedName>
        <fullName evidence="1">Uncharacterized protein</fullName>
    </submittedName>
</protein>
<dbReference type="Proteomes" id="UP001304515">
    <property type="component" value="Chromosome"/>
</dbReference>
<reference evidence="1 3" key="1">
    <citation type="submission" date="2023-09" db="EMBL/GenBank/DDBJ databases">
        <title>Flavobacterium sp. a novel bacteria isolate from Pepper rhizosphere.</title>
        <authorList>
            <person name="Peng Y."/>
            <person name="Lee J."/>
        </authorList>
    </citation>
    <scope>NUCLEOTIDE SEQUENCE</scope>
    <source>
        <strain evidence="1">PMR2A8</strain>
        <strain evidence="2 3">PMTSA4</strain>
    </source>
</reference>
<organism evidence="1">
    <name type="scientific">Flavobacterium capsici</name>
    <dbReference type="NCBI Taxonomy" id="3075618"/>
    <lineage>
        <taxon>Bacteria</taxon>
        <taxon>Pseudomonadati</taxon>
        <taxon>Bacteroidota</taxon>
        <taxon>Flavobacteriia</taxon>
        <taxon>Flavobacteriales</taxon>
        <taxon>Flavobacteriaceae</taxon>
        <taxon>Flavobacterium</taxon>
    </lineage>
</organism>
<evidence type="ECO:0000313" key="3">
    <source>
        <dbReference type="Proteomes" id="UP001304515"/>
    </source>
</evidence>
<dbReference type="EMBL" id="CP134878">
    <property type="protein sequence ID" value="WNM18981.1"/>
    <property type="molecule type" value="Genomic_DNA"/>
</dbReference>
<evidence type="ECO:0000313" key="2">
    <source>
        <dbReference type="EMBL" id="WNM23031.1"/>
    </source>
</evidence>
<proteinExistence type="predicted"/>
<dbReference type="RefSeq" id="WP_313323344.1">
    <property type="nucleotide sequence ID" value="NZ_CP134878.1"/>
</dbReference>
<keyword evidence="3" id="KW-1185">Reference proteome</keyword>
<name>A0AA96EVI7_9FLAO</name>
<accession>A0AA96F322</accession>
<accession>A0AA96EVI7</accession>
<sequence>MSLFKKILKFLGLEVYTISLQSFKEQFGNMMEMEWKEVKVKSPDGMISKYKTFPINEIRCKNDEGKEVILKIKPSIEMRVTYSNNKKSVFYFDKIKVENNTISGSQSRIFGFITKEIHFRDITKIEIQDGRKQFKYV</sequence>
<gene>
    <name evidence="2" type="ORF">RN605_06620</name>
    <name evidence="1" type="ORF">RN608_13320</name>
</gene>
<dbReference type="KEGG" id="fcj:RN605_06620"/>
<dbReference type="EMBL" id="CP134890">
    <property type="protein sequence ID" value="WNM23031.1"/>
    <property type="molecule type" value="Genomic_DNA"/>
</dbReference>
<evidence type="ECO:0000313" key="1">
    <source>
        <dbReference type="EMBL" id="WNM18981.1"/>
    </source>
</evidence>